<sequence>MTEKLKQDSYLTVCFNNNRNTENFKITGKEEFLIFHYMLGKHAVLSERNRVEEYLQGKEKFFSTKNILLNTRNLLQCLEKINLSTLSNELDLPIDKELVHKTLQENVMVSEINLPLDVKIGLFSGDVTHTCEIKLYHLNSEHTEAVFLTELCRQASMVSLSKFLGSDSEYYIIEEFKKFKHFVQRDKEIFVHTLPVTSRKAKGRGLCLYTIYQDNNLCMSGYYQIVYTKKGDKNV</sequence>
<evidence type="ECO:0000313" key="1">
    <source>
        <dbReference type="EMBL" id="ETW91874.1"/>
    </source>
</evidence>
<dbReference type="AlphaFoldDB" id="A0A0E2Q4E6"/>
<reference evidence="2" key="1">
    <citation type="submission" date="2013-12" db="EMBL/GenBank/DDBJ databases">
        <title>Genome sequences of Streptococcus thermophilus strains MTH17CL396 and M17PTZA496 isolated from Fontina cheese in Valle d'Aosta region (Italy).</title>
        <authorList>
            <person name="Treu L."/>
            <person name="Giacomini A."/>
            <person name="Corich V."/>
            <person name="Vendramin V."/>
            <person name="Bovo B."/>
        </authorList>
    </citation>
    <scope>NUCLEOTIDE SEQUENCE [LARGE SCALE GENOMIC DNA]</scope>
    <source>
        <strain evidence="2">M17PTZA496</strain>
    </source>
</reference>
<dbReference type="EMBL" id="AZJT01000005">
    <property type="protein sequence ID" value="ETW91874.1"/>
    <property type="molecule type" value="Genomic_DNA"/>
</dbReference>
<gene>
    <name evidence="1" type="ORF">X841_00630</name>
</gene>
<dbReference type="PATRIC" id="fig|1433289.7.peg.98"/>
<accession>A0A0E2Q4E6</accession>
<dbReference type="RefSeq" id="WP_084828430.1">
    <property type="nucleotide sequence ID" value="NZ_CM002372.1"/>
</dbReference>
<name>A0A0E2Q4E6_STRTR</name>
<protein>
    <recommendedName>
        <fullName evidence="3">A-factor biosynthesis hotdog domain-containing protein</fullName>
    </recommendedName>
</protein>
<dbReference type="Proteomes" id="UP000024559">
    <property type="component" value="Chromosome"/>
</dbReference>
<comment type="caution">
    <text evidence="1">The sequence shown here is derived from an EMBL/GenBank/DDBJ whole genome shotgun (WGS) entry which is preliminary data.</text>
</comment>
<evidence type="ECO:0000313" key="2">
    <source>
        <dbReference type="Proteomes" id="UP000024559"/>
    </source>
</evidence>
<evidence type="ECO:0008006" key="3">
    <source>
        <dbReference type="Google" id="ProtNLM"/>
    </source>
</evidence>
<dbReference type="HOGENOM" id="CLU_1141737_0_0_9"/>
<organism evidence="1 2">
    <name type="scientific">Streptococcus thermophilus M17PTZA496</name>
    <dbReference type="NCBI Taxonomy" id="1433289"/>
    <lineage>
        <taxon>Bacteria</taxon>
        <taxon>Bacillati</taxon>
        <taxon>Bacillota</taxon>
        <taxon>Bacilli</taxon>
        <taxon>Lactobacillales</taxon>
        <taxon>Streptococcaceae</taxon>
        <taxon>Streptococcus</taxon>
    </lineage>
</organism>
<proteinExistence type="predicted"/>